<gene>
    <name evidence="3" type="ORF">FE257_007140</name>
</gene>
<accession>A0AAD4GUD6</accession>
<reference evidence="3" key="1">
    <citation type="journal article" date="2019" name="Beilstein J. Org. Chem.">
        <title>Nanangenines: drimane sesquiterpenoids as the dominant metabolite cohort of a novel Australian fungus, Aspergillus nanangensis.</title>
        <authorList>
            <person name="Lacey H.J."/>
            <person name="Gilchrist C.L.M."/>
            <person name="Crombie A."/>
            <person name="Kalaitzis J.A."/>
            <person name="Vuong D."/>
            <person name="Rutledge P.J."/>
            <person name="Turner P."/>
            <person name="Pitt J.I."/>
            <person name="Lacey E."/>
            <person name="Chooi Y.H."/>
            <person name="Piggott A.M."/>
        </authorList>
    </citation>
    <scope>NUCLEOTIDE SEQUENCE</scope>
    <source>
        <strain evidence="3">MST-FP2251</strain>
    </source>
</reference>
<evidence type="ECO:0000256" key="1">
    <source>
        <dbReference type="SAM" id="Phobius"/>
    </source>
</evidence>
<evidence type="ECO:0000259" key="2">
    <source>
        <dbReference type="Pfam" id="PF24800"/>
    </source>
</evidence>
<feature type="transmembrane region" description="Helical" evidence="1">
    <location>
        <begin position="208"/>
        <end position="229"/>
    </location>
</feature>
<keyword evidence="4" id="KW-1185">Reference proteome</keyword>
<evidence type="ECO:0000313" key="3">
    <source>
        <dbReference type="EMBL" id="KAF9889632.1"/>
    </source>
</evidence>
<keyword evidence="1" id="KW-0812">Transmembrane</keyword>
<feature type="transmembrane region" description="Helical" evidence="1">
    <location>
        <begin position="108"/>
        <end position="129"/>
    </location>
</feature>
<feature type="transmembrane region" description="Helical" evidence="1">
    <location>
        <begin position="39"/>
        <end position="59"/>
    </location>
</feature>
<evidence type="ECO:0000313" key="4">
    <source>
        <dbReference type="Proteomes" id="UP001194746"/>
    </source>
</evidence>
<name>A0AAD4GUD6_ASPNN</name>
<keyword evidence="1" id="KW-0472">Membrane</keyword>
<comment type="caution">
    <text evidence="3">The sequence shown here is derived from an EMBL/GenBank/DDBJ whole genome shotgun (WGS) entry which is preliminary data.</text>
</comment>
<sequence>MGISSLQALSVVIIIYYAPATLVTLWICRRCGFGIHFGWLYLVVLSIARVVGAGLQIAADASRGSGITTAAELIASVGVTSLLLAMLEVIDCIKTIAFRPRDPIPPRCWTCLHLAQYAVFILYIVGMAIPNDSVSTAASLMVAGIFAVQSGIAVWLRIRPESRKCDQRLVTTALLSIPFLAVRVAYGVSLIFVPSDGPWSANVTAMALLQYLMEFVVMGLFLYTGIALFPPKIDRKDSHSEIPMI</sequence>
<dbReference type="EMBL" id="VCAU01000034">
    <property type="protein sequence ID" value="KAF9889632.1"/>
    <property type="molecule type" value="Genomic_DNA"/>
</dbReference>
<feature type="transmembrane region" description="Helical" evidence="1">
    <location>
        <begin position="135"/>
        <end position="156"/>
    </location>
</feature>
<proteinExistence type="predicted"/>
<reference evidence="3" key="2">
    <citation type="submission" date="2020-02" db="EMBL/GenBank/DDBJ databases">
        <authorList>
            <person name="Gilchrist C.L.M."/>
            <person name="Chooi Y.-H."/>
        </authorList>
    </citation>
    <scope>NUCLEOTIDE SEQUENCE</scope>
    <source>
        <strain evidence="3">MST-FP2251</strain>
    </source>
</reference>
<dbReference type="Proteomes" id="UP001194746">
    <property type="component" value="Unassembled WGS sequence"/>
</dbReference>
<keyword evidence="1" id="KW-1133">Transmembrane helix</keyword>
<protein>
    <recommendedName>
        <fullName evidence="2">DUF7702 domain-containing protein</fullName>
    </recommendedName>
</protein>
<dbReference type="PANTHER" id="PTHR42109:SF2">
    <property type="entry name" value="INTEGRAL MEMBRANE PROTEIN"/>
    <property type="match status" value="1"/>
</dbReference>
<organism evidence="3 4">
    <name type="scientific">Aspergillus nanangensis</name>
    <dbReference type="NCBI Taxonomy" id="2582783"/>
    <lineage>
        <taxon>Eukaryota</taxon>
        <taxon>Fungi</taxon>
        <taxon>Dikarya</taxon>
        <taxon>Ascomycota</taxon>
        <taxon>Pezizomycotina</taxon>
        <taxon>Eurotiomycetes</taxon>
        <taxon>Eurotiomycetidae</taxon>
        <taxon>Eurotiales</taxon>
        <taxon>Aspergillaceae</taxon>
        <taxon>Aspergillus</taxon>
        <taxon>Aspergillus subgen. Circumdati</taxon>
    </lineage>
</organism>
<dbReference type="Pfam" id="PF24800">
    <property type="entry name" value="DUF7702"/>
    <property type="match status" value="1"/>
</dbReference>
<dbReference type="InterPro" id="IPR056119">
    <property type="entry name" value="DUF7702"/>
</dbReference>
<dbReference type="AlphaFoldDB" id="A0AAD4GUD6"/>
<feature type="transmembrane region" description="Helical" evidence="1">
    <location>
        <begin position="65"/>
        <end position="87"/>
    </location>
</feature>
<feature type="transmembrane region" description="Helical" evidence="1">
    <location>
        <begin position="6"/>
        <end position="27"/>
    </location>
</feature>
<dbReference type="PANTHER" id="PTHR42109">
    <property type="entry name" value="UNPLACED GENOMIC SCAFFOLD UM_SCAF_CONTIG_1.265, WHOLE GENOME SHOTGUN SEQUENCE"/>
    <property type="match status" value="1"/>
</dbReference>
<feature type="domain" description="DUF7702" evidence="2">
    <location>
        <begin position="6"/>
        <end position="228"/>
    </location>
</feature>
<feature type="transmembrane region" description="Helical" evidence="1">
    <location>
        <begin position="168"/>
        <end position="188"/>
    </location>
</feature>